<dbReference type="EC" id="2.5.1.16" evidence="4"/>
<keyword evidence="3 4" id="KW-0620">Polyamine biosynthesis</keyword>
<evidence type="ECO:0000256" key="6">
    <source>
        <dbReference type="RuleBase" id="RU003836"/>
    </source>
</evidence>
<dbReference type="Pfam" id="PF01564">
    <property type="entry name" value="Spermine_synth"/>
    <property type="match status" value="1"/>
</dbReference>
<dbReference type="GO" id="GO:0005829">
    <property type="term" value="C:cytosol"/>
    <property type="evidence" value="ECO:0007669"/>
    <property type="project" value="TreeGrafter"/>
</dbReference>
<reference evidence="9" key="1">
    <citation type="journal article" date="2015" name="PeerJ">
        <title>First genomic representation of candidate bacterial phylum KSB3 points to enhanced environmental sensing as a trigger of wastewater bulking.</title>
        <authorList>
            <person name="Sekiguchi Y."/>
            <person name="Ohashi A."/>
            <person name="Parks D.H."/>
            <person name="Yamauchi T."/>
            <person name="Tyson G.W."/>
            <person name="Hugenholtz P."/>
        </authorList>
    </citation>
    <scope>NUCLEOTIDE SEQUENCE [LARGE SCALE GENOMIC DNA]</scope>
</reference>
<evidence type="ECO:0000256" key="1">
    <source>
        <dbReference type="ARBA" id="ARBA00007867"/>
    </source>
</evidence>
<dbReference type="CDD" id="cd02440">
    <property type="entry name" value="AdoMet_MTases"/>
    <property type="match status" value="1"/>
</dbReference>
<dbReference type="NCBIfam" id="TIGR00417">
    <property type="entry name" value="speE"/>
    <property type="match status" value="1"/>
</dbReference>
<dbReference type="Gene3D" id="2.30.140.10">
    <property type="entry name" value="Spermidine synthase, tetramerisation domain"/>
    <property type="match status" value="1"/>
</dbReference>
<dbReference type="GO" id="GO:0004766">
    <property type="term" value="F:spermidine synthase activity"/>
    <property type="evidence" value="ECO:0007669"/>
    <property type="project" value="UniProtKB-UniRule"/>
</dbReference>
<feature type="domain" description="PABS" evidence="8">
    <location>
        <begin position="4"/>
        <end position="237"/>
    </location>
</feature>
<dbReference type="EMBL" id="DF820467">
    <property type="protein sequence ID" value="GAK58379.1"/>
    <property type="molecule type" value="Genomic_DNA"/>
</dbReference>
<feature type="binding site" evidence="4">
    <location>
        <position position="108"/>
    </location>
    <ligand>
        <name>S-methyl-5'-thioadenosine</name>
        <dbReference type="ChEBI" id="CHEBI:17509"/>
    </ligand>
</feature>
<protein>
    <recommendedName>
        <fullName evidence="4">Polyamine aminopropyltransferase</fullName>
    </recommendedName>
    <alternativeName>
        <fullName evidence="4">Putrescine aminopropyltransferase</fullName>
        <shortName evidence="4">PAPT</shortName>
    </alternativeName>
    <alternativeName>
        <fullName evidence="4">Spermidine synthase</fullName>
        <shortName evidence="4">SPDS</shortName>
        <shortName evidence="4">SPDSY</shortName>
        <ecNumber evidence="4">2.5.1.16</ecNumber>
    </alternativeName>
</protein>
<keyword evidence="10" id="KW-1185">Reference proteome</keyword>
<evidence type="ECO:0000256" key="2">
    <source>
        <dbReference type="ARBA" id="ARBA00022679"/>
    </source>
</evidence>
<keyword evidence="2 4" id="KW-0808">Transferase</keyword>
<feature type="binding site" evidence="4">
    <location>
        <begin position="157"/>
        <end position="160"/>
    </location>
    <ligand>
        <name>spermidine</name>
        <dbReference type="ChEBI" id="CHEBI:57834"/>
    </ligand>
</feature>
<gene>
    <name evidence="4" type="primary">speE</name>
    <name evidence="9" type="ORF">U27_05353</name>
</gene>
<comment type="subunit">
    <text evidence="4">Homodimer or homotetramer.</text>
</comment>
<dbReference type="GO" id="GO:0008295">
    <property type="term" value="P:spermidine biosynthetic process"/>
    <property type="evidence" value="ECO:0007669"/>
    <property type="project" value="UniProtKB-UniRule"/>
</dbReference>
<evidence type="ECO:0000256" key="4">
    <source>
        <dbReference type="HAMAP-Rule" id="MF_00198"/>
    </source>
</evidence>
<dbReference type="HAMAP" id="MF_00198">
    <property type="entry name" value="Spermidine_synth"/>
    <property type="match status" value="1"/>
</dbReference>
<dbReference type="InterPro" id="IPR035246">
    <property type="entry name" value="Spermidine_synt_N"/>
</dbReference>
<dbReference type="InterPro" id="IPR030374">
    <property type="entry name" value="PABS"/>
</dbReference>
<dbReference type="Gene3D" id="3.40.50.150">
    <property type="entry name" value="Vaccinia Virus protein VP39"/>
    <property type="match status" value="1"/>
</dbReference>
<dbReference type="InterPro" id="IPR029063">
    <property type="entry name" value="SAM-dependent_MTases_sf"/>
</dbReference>
<dbReference type="PANTHER" id="PTHR11558">
    <property type="entry name" value="SPERMIDINE/SPERMINE SYNTHASE"/>
    <property type="match status" value="1"/>
</dbReference>
<feature type="binding site" evidence="4">
    <location>
        <position position="64"/>
    </location>
    <ligand>
        <name>spermidine</name>
        <dbReference type="ChEBI" id="CHEBI:57834"/>
    </ligand>
</feature>
<evidence type="ECO:0000256" key="5">
    <source>
        <dbReference type="PROSITE-ProRule" id="PRU00354"/>
    </source>
</evidence>
<dbReference type="InterPro" id="IPR030373">
    <property type="entry name" value="PABS_CS"/>
</dbReference>
<evidence type="ECO:0000313" key="10">
    <source>
        <dbReference type="Proteomes" id="UP000030661"/>
    </source>
</evidence>
<evidence type="ECO:0000256" key="3">
    <source>
        <dbReference type="ARBA" id="ARBA00023115"/>
    </source>
</evidence>
<organism evidence="9">
    <name type="scientific">Vecturithrix granuli</name>
    <dbReference type="NCBI Taxonomy" id="1499967"/>
    <lineage>
        <taxon>Bacteria</taxon>
        <taxon>Candidatus Moduliflexota</taxon>
        <taxon>Candidatus Vecturitrichia</taxon>
        <taxon>Candidatus Vecturitrichales</taxon>
        <taxon>Candidatus Vecturitrichaceae</taxon>
        <taxon>Candidatus Vecturithrix</taxon>
    </lineage>
</organism>
<dbReference type="AlphaFoldDB" id="A0A081C1C4"/>
<dbReference type="STRING" id="1499967.U27_05353"/>
<evidence type="ECO:0000256" key="7">
    <source>
        <dbReference type="RuleBase" id="RU003837"/>
    </source>
</evidence>
<proteinExistence type="inferred from homology"/>
<dbReference type="PANTHER" id="PTHR11558:SF11">
    <property type="entry name" value="SPERMIDINE SYNTHASE"/>
    <property type="match status" value="1"/>
</dbReference>
<name>A0A081C1C4_VECG1</name>
<comment type="function">
    <text evidence="4">Catalyzes the irreversible transfer of a propylamine group from the amino donor S-adenosylmethioninamine (decarboxy-AdoMet) to putrescine (1,4-diaminobutane) to yield spermidine.</text>
</comment>
<dbReference type="eggNOG" id="COG0421">
    <property type="taxonomic scope" value="Bacteria"/>
</dbReference>
<feature type="binding site" evidence="4">
    <location>
        <begin position="139"/>
        <end position="140"/>
    </location>
    <ligand>
        <name>S-methyl-5'-thioadenosine</name>
        <dbReference type="ChEBI" id="CHEBI:17509"/>
    </ligand>
</feature>
<sequence>MISGIWYTEDHKDGVTLSLKVKETLVSKRTPFQKLDIYETEKYGTLLTLDDLVMTTTKDEFVYHELITHVPLFAHKQPERVLIIGGGDGGTAREVVKHPTVTHVDMVEIDQDVVEMSKQYMPFLSEDLTNPKVHLFFQDGVEFVKKASTAYDVIIIDSTDPIGPGEGLFNSEFYTNCLKLLSDDGILVAQAESVFNCPDWVWQTFAKLREVFPVVKAYLGTIPTYPGGLWSFAFCCKQPEVAQFFDEARYEKLQLDLRYYNQAIHRACFALPNFVQKLCQGRI</sequence>
<keyword evidence="4 7" id="KW-0745">Spermidine biosynthesis</keyword>
<dbReference type="InterPro" id="IPR037163">
    <property type="entry name" value="Spermidine_synt_N_sf"/>
</dbReference>
<feature type="active site" description="Proton acceptor" evidence="4 5">
    <location>
        <position position="157"/>
    </location>
</feature>
<dbReference type="Proteomes" id="UP000030661">
    <property type="component" value="Unassembled WGS sequence"/>
</dbReference>
<dbReference type="PROSITE" id="PS01330">
    <property type="entry name" value="PABS_1"/>
    <property type="match status" value="1"/>
</dbReference>
<dbReference type="SUPFAM" id="SSF53335">
    <property type="entry name" value="S-adenosyl-L-methionine-dependent methyltransferases"/>
    <property type="match status" value="1"/>
</dbReference>
<evidence type="ECO:0000313" key="9">
    <source>
        <dbReference type="EMBL" id="GAK58379.1"/>
    </source>
</evidence>
<accession>A0A081C1C4</accession>
<comment type="pathway">
    <text evidence="4">Amine and polyamine biosynthesis; spermidine biosynthesis; spermidine from putrescine: step 1/1.</text>
</comment>
<dbReference type="PROSITE" id="PS51006">
    <property type="entry name" value="PABS_2"/>
    <property type="match status" value="1"/>
</dbReference>
<dbReference type="UniPathway" id="UPA00248">
    <property type="reaction ID" value="UER00314"/>
</dbReference>
<dbReference type="InterPro" id="IPR001045">
    <property type="entry name" value="Spermi_synthase"/>
</dbReference>
<feature type="binding site" evidence="4">
    <location>
        <position position="88"/>
    </location>
    <ligand>
        <name>spermidine</name>
        <dbReference type="ChEBI" id="CHEBI:57834"/>
    </ligand>
</feature>
<comment type="catalytic activity">
    <reaction evidence="4 7">
        <text>S-adenosyl 3-(methylsulfanyl)propylamine + putrescine = S-methyl-5'-thioadenosine + spermidine + H(+)</text>
        <dbReference type="Rhea" id="RHEA:12721"/>
        <dbReference type="ChEBI" id="CHEBI:15378"/>
        <dbReference type="ChEBI" id="CHEBI:17509"/>
        <dbReference type="ChEBI" id="CHEBI:57443"/>
        <dbReference type="ChEBI" id="CHEBI:57834"/>
        <dbReference type="ChEBI" id="CHEBI:326268"/>
        <dbReference type="EC" id="2.5.1.16"/>
    </reaction>
</comment>
<dbReference type="NCBIfam" id="NF002010">
    <property type="entry name" value="PRK00811.1"/>
    <property type="match status" value="1"/>
</dbReference>
<evidence type="ECO:0000259" key="8">
    <source>
        <dbReference type="PROSITE" id="PS51006"/>
    </source>
</evidence>
<feature type="binding site" evidence="4">
    <location>
        <position position="33"/>
    </location>
    <ligand>
        <name>S-methyl-5'-thioadenosine</name>
        <dbReference type="ChEBI" id="CHEBI:17509"/>
    </ligand>
</feature>
<feature type="binding site" evidence="4">
    <location>
        <position position="164"/>
    </location>
    <ligand>
        <name>S-methyl-5'-thioadenosine</name>
        <dbReference type="ChEBI" id="CHEBI:17509"/>
    </ligand>
</feature>
<dbReference type="HOGENOM" id="CLU_048199_0_0_0"/>
<dbReference type="Pfam" id="PF17284">
    <property type="entry name" value="Spermine_synt_N"/>
    <property type="match status" value="1"/>
</dbReference>
<comment type="similarity">
    <text evidence="1 4 6">Belongs to the spermidine/spermine synthase family.</text>
</comment>